<comment type="cofactor">
    <cofactor evidence="1">
        <name>Zn(2+)</name>
        <dbReference type="ChEBI" id="CHEBI:29105"/>
    </cofactor>
</comment>
<evidence type="ECO:0000256" key="3">
    <source>
        <dbReference type="ARBA" id="ARBA00022801"/>
    </source>
</evidence>
<dbReference type="Pfam" id="PF00753">
    <property type="entry name" value="Lactamase_B"/>
    <property type="match status" value="1"/>
</dbReference>
<evidence type="ECO:0000256" key="4">
    <source>
        <dbReference type="ARBA" id="ARBA00022833"/>
    </source>
</evidence>
<dbReference type="InterPro" id="IPR001279">
    <property type="entry name" value="Metallo-B-lactamas"/>
</dbReference>
<keyword evidence="3" id="KW-0378">Hydrolase</keyword>
<proteinExistence type="predicted"/>
<accession>A0ABU9E8V5</accession>
<dbReference type="RefSeq" id="WP_405274700.1">
    <property type="nucleotide sequence ID" value="NZ_JBBHLI010000002.1"/>
</dbReference>
<evidence type="ECO:0000256" key="2">
    <source>
        <dbReference type="ARBA" id="ARBA00022723"/>
    </source>
</evidence>
<dbReference type="InterPro" id="IPR036866">
    <property type="entry name" value="RibonucZ/Hydroxyglut_hydro"/>
</dbReference>
<keyword evidence="7" id="KW-1185">Reference proteome</keyword>
<dbReference type="SUPFAM" id="SSF56281">
    <property type="entry name" value="Metallo-hydrolase/oxidoreductase"/>
    <property type="match status" value="1"/>
</dbReference>
<dbReference type="SMART" id="SM00849">
    <property type="entry name" value="Lactamase_B"/>
    <property type="match status" value="1"/>
</dbReference>
<dbReference type="Gene3D" id="3.60.15.10">
    <property type="entry name" value="Ribonuclease Z/Hydroxyacylglutathione hydrolase-like"/>
    <property type="match status" value="1"/>
</dbReference>
<dbReference type="PANTHER" id="PTHR46233">
    <property type="entry name" value="HYDROXYACYLGLUTATHIONE HYDROLASE GLOC"/>
    <property type="match status" value="1"/>
</dbReference>
<dbReference type="EMBL" id="JBBHLI010000002">
    <property type="protein sequence ID" value="MEK9500543.1"/>
    <property type="molecule type" value="Genomic_DNA"/>
</dbReference>
<evidence type="ECO:0000259" key="5">
    <source>
        <dbReference type="SMART" id="SM00849"/>
    </source>
</evidence>
<dbReference type="PANTHER" id="PTHR46233:SF3">
    <property type="entry name" value="HYDROXYACYLGLUTATHIONE HYDROLASE GLOC"/>
    <property type="match status" value="1"/>
</dbReference>
<sequence length="222" mass="23506">MTESSLAVSVATGGAFAENGYLVRDSGAGVAILVDPGAGAPELLEALDARGDRLEAIVLTHAHVDHVEGIPAVRARHPDVPIHLHEADLPLYERAEAQAAAFGLQVDSLPRPTHRLEPGVPFALGGFDLDVRFTPGHAPGHVILVSEAAGFALVGDVVFLASIGRTDLPGGHLPSLMTSIREQVLTLPDDMRLLPGHGPETTVGHERRHNPFLVPQYRGHFA</sequence>
<comment type="caution">
    <text evidence="6">The sequence shown here is derived from an EMBL/GenBank/DDBJ whole genome shotgun (WGS) entry which is preliminary data.</text>
</comment>
<name>A0ABU9E8V5_9BACT</name>
<feature type="domain" description="Metallo-beta-lactamase" evidence="5">
    <location>
        <begin position="17"/>
        <end position="197"/>
    </location>
</feature>
<gene>
    <name evidence="6" type="ORF">WI372_06110</name>
</gene>
<evidence type="ECO:0000313" key="6">
    <source>
        <dbReference type="EMBL" id="MEK9500543.1"/>
    </source>
</evidence>
<protein>
    <submittedName>
        <fullName evidence="6">MBL fold metallo-hydrolase</fullName>
    </submittedName>
</protein>
<dbReference type="InterPro" id="IPR051453">
    <property type="entry name" value="MBL_Glyoxalase_II"/>
</dbReference>
<keyword evidence="4" id="KW-0862">Zinc</keyword>
<evidence type="ECO:0000256" key="1">
    <source>
        <dbReference type="ARBA" id="ARBA00001947"/>
    </source>
</evidence>
<organism evidence="6 7">
    <name type="scientific">Gaopeijia maritima</name>
    <dbReference type="NCBI Taxonomy" id="3119007"/>
    <lineage>
        <taxon>Bacteria</taxon>
        <taxon>Pseudomonadati</taxon>
        <taxon>Gemmatimonadota</taxon>
        <taxon>Longimicrobiia</taxon>
        <taxon>Gaopeijiales</taxon>
        <taxon>Gaopeijiaceae</taxon>
        <taxon>Gaopeijia</taxon>
    </lineage>
</organism>
<dbReference type="Proteomes" id="UP001484239">
    <property type="component" value="Unassembled WGS sequence"/>
</dbReference>
<keyword evidence="2" id="KW-0479">Metal-binding</keyword>
<reference evidence="6 7" key="1">
    <citation type="submission" date="2024-02" db="EMBL/GenBank/DDBJ databases">
        <title>A novel Gemmatimonadota bacterium.</title>
        <authorList>
            <person name="Du Z.-J."/>
            <person name="Ye Y.-Q."/>
        </authorList>
    </citation>
    <scope>NUCLEOTIDE SEQUENCE [LARGE SCALE GENOMIC DNA]</scope>
    <source>
        <strain evidence="6 7">DH-20</strain>
    </source>
</reference>
<evidence type="ECO:0000313" key="7">
    <source>
        <dbReference type="Proteomes" id="UP001484239"/>
    </source>
</evidence>